<dbReference type="NCBIfam" id="TIGR03173">
    <property type="entry name" value="pbuX"/>
    <property type="match status" value="1"/>
</dbReference>
<evidence type="ECO:0000256" key="6">
    <source>
        <dbReference type="ARBA" id="ARBA00022692"/>
    </source>
</evidence>
<dbReference type="InterPro" id="IPR017588">
    <property type="entry name" value="UacT-like"/>
</dbReference>
<evidence type="ECO:0000256" key="7">
    <source>
        <dbReference type="ARBA" id="ARBA00022989"/>
    </source>
</evidence>
<evidence type="ECO:0000256" key="5">
    <source>
        <dbReference type="ARBA" id="ARBA00022631"/>
    </source>
</evidence>
<feature type="transmembrane region" description="Helical" evidence="9">
    <location>
        <begin position="201"/>
        <end position="221"/>
    </location>
</feature>
<dbReference type="SUPFAM" id="SSF158694">
    <property type="entry name" value="UraD-Like"/>
    <property type="match status" value="1"/>
</dbReference>
<dbReference type="NCBIfam" id="NF037981">
    <property type="entry name" value="NCS2_1"/>
    <property type="match status" value="1"/>
</dbReference>
<keyword evidence="3" id="KW-0813">Transport</keyword>
<feature type="domain" description="Oxo-4-hydroxy-4-carboxy-5-ureidoimidazoline decarboxylase" evidence="10">
    <location>
        <begin position="462"/>
        <end position="618"/>
    </location>
</feature>
<evidence type="ECO:0000259" key="10">
    <source>
        <dbReference type="Pfam" id="PF09349"/>
    </source>
</evidence>
<dbReference type="Gene3D" id="1.10.3330.10">
    <property type="entry name" value="Oxo-4-hydroxy-4-carboxy-5-ureidoimidazoline decarboxylase"/>
    <property type="match status" value="1"/>
</dbReference>
<dbReference type="PANTHER" id="PTHR42810">
    <property type="entry name" value="PURINE PERMEASE C1399.01C-RELATED"/>
    <property type="match status" value="1"/>
</dbReference>
<dbReference type="PROSITE" id="PS01116">
    <property type="entry name" value="XANTH_URACIL_PERMASE"/>
    <property type="match status" value="1"/>
</dbReference>
<dbReference type="InterPro" id="IPR006043">
    <property type="entry name" value="NCS2"/>
</dbReference>
<evidence type="ECO:0000313" key="12">
    <source>
        <dbReference type="Proteomes" id="UP001247542"/>
    </source>
</evidence>
<feature type="transmembrane region" description="Helical" evidence="9">
    <location>
        <begin position="414"/>
        <end position="437"/>
    </location>
</feature>
<evidence type="ECO:0000256" key="9">
    <source>
        <dbReference type="SAM" id="Phobius"/>
    </source>
</evidence>
<dbReference type="Pfam" id="PF00860">
    <property type="entry name" value="Xan_ur_permease"/>
    <property type="match status" value="1"/>
</dbReference>
<feature type="transmembrane region" description="Helical" evidence="9">
    <location>
        <begin position="142"/>
        <end position="164"/>
    </location>
</feature>
<sequence length="640" mass="68747">MSTKDMDPVNYKPPFGKTLLLSTQHVLAFYAGAVVVPLVIAGGLNLTPAQTIHLINADLFTCGIATLIQSVGFWKIGVRLPIIQGVTTTAISPIIAIGLAVTGPDGGAEGLPTIYGSIIVAGLFTFLAAPYFAKIVRFFPPVVIGTVLATMGITLLGVSAGDIINRVDEMQPPQPIAMRSLAYAAGTLLIIILVQRFFRGFLGTISVLLGLVIGTGVAIALGDASFSEVGTSHWLGVTTPFYFGAPRFALSGIISMIIVMIITMVETTGDVFACGEIVGRRITRDHIARALRADGLSTTLGGILNSFPYTCFAQNVGLVRLTGVKSRWVVALAGGLMIILGIIPKAGAVVASIPGPVLGAASLALFANVALVGIQMLSKVDLHDARNSAIVTTSLGLAMLVSFKPDIANVFPSWAQIFFASGVTIGSITAIVLNLVFFHLVKTRGEDVALTKGKRLTLSDVNAMDKTQFVHTFKRLFNDATWPVERAYQSRPFEDVQHLRDAFQEAVLTASRADQDTLIGAYPDMAQLLLSDEGAAQQISQDVGSLALDQMDDKEREEIQELSDRYREKFAMPFVACLGALTSREQIAKKGLRRLENSPVQERIIVLSEIVEIANDRFSIMLTNANPVRTAWSRKFERLD</sequence>
<accession>A0ABU3IB85</accession>
<keyword evidence="8 9" id="KW-0472">Membrane</keyword>
<keyword evidence="7 9" id="KW-1133">Transmembrane helix</keyword>
<proteinExistence type="inferred from homology"/>
<dbReference type="Proteomes" id="UP001247542">
    <property type="component" value="Unassembled WGS sequence"/>
</dbReference>
<name>A0ABU3IB85_9ACTO</name>
<feature type="transmembrane region" description="Helical" evidence="9">
    <location>
        <begin position="81"/>
        <end position="101"/>
    </location>
</feature>
<feature type="transmembrane region" description="Helical" evidence="9">
    <location>
        <begin position="113"/>
        <end position="133"/>
    </location>
</feature>
<evidence type="ECO:0000256" key="2">
    <source>
        <dbReference type="ARBA" id="ARBA00008821"/>
    </source>
</evidence>
<evidence type="ECO:0000313" key="11">
    <source>
        <dbReference type="EMBL" id="MDT3767636.1"/>
    </source>
</evidence>
<comment type="caution">
    <text evidence="11">The sequence shown here is derived from an EMBL/GenBank/DDBJ whole genome shotgun (WGS) entry which is preliminary data.</text>
</comment>
<dbReference type="RefSeq" id="WP_313273368.1">
    <property type="nucleotide sequence ID" value="NZ_JASXSX010000001.1"/>
</dbReference>
<evidence type="ECO:0000256" key="1">
    <source>
        <dbReference type="ARBA" id="ARBA00004651"/>
    </source>
</evidence>
<comment type="subcellular location">
    <subcellularLocation>
        <location evidence="1">Cell membrane</location>
        <topology evidence="1">Multi-pass membrane protein</topology>
    </subcellularLocation>
</comment>
<feature type="transmembrane region" description="Helical" evidence="9">
    <location>
        <begin position="328"/>
        <end position="351"/>
    </location>
</feature>
<gene>
    <name evidence="11" type="ORF">QS713_06110</name>
</gene>
<evidence type="ECO:0000256" key="4">
    <source>
        <dbReference type="ARBA" id="ARBA00022475"/>
    </source>
</evidence>
<dbReference type="InterPro" id="IPR006042">
    <property type="entry name" value="Xan_ur_permease"/>
</dbReference>
<organism evidence="11 12">
    <name type="scientific">Gleimia hominis</name>
    <dbReference type="NCBI Taxonomy" id="595468"/>
    <lineage>
        <taxon>Bacteria</taxon>
        <taxon>Bacillati</taxon>
        <taxon>Actinomycetota</taxon>
        <taxon>Actinomycetes</taxon>
        <taxon>Actinomycetales</taxon>
        <taxon>Actinomycetaceae</taxon>
        <taxon>Gleimia</taxon>
    </lineage>
</organism>
<keyword evidence="5" id="KW-0659">Purine metabolism</keyword>
<feature type="transmembrane region" description="Helical" evidence="9">
    <location>
        <begin position="27"/>
        <end position="46"/>
    </location>
</feature>
<comment type="similarity">
    <text evidence="2">Belongs to the nucleobase:cation symporter-2 (NCS2) (TC 2.A.40) family.</text>
</comment>
<dbReference type="InterPro" id="IPR018020">
    <property type="entry name" value="OHCU_decarboxylase"/>
</dbReference>
<dbReference type="NCBIfam" id="TIGR00801">
    <property type="entry name" value="ncs2"/>
    <property type="match status" value="1"/>
</dbReference>
<keyword evidence="6 9" id="KW-0812">Transmembrane</keyword>
<reference evidence="11 12" key="1">
    <citation type="submission" date="2023-06" db="EMBL/GenBank/DDBJ databases">
        <title>Draft genome sequence of Gleimia hominis type strain CCUG 57540T.</title>
        <authorList>
            <person name="Salva-Serra F."/>
            <person name="Cardew S."/>
            <person name="Jensie Markopoulos S."/>
            <person name="Ohlen M."/>
            <person name="Inganas E."/>
            <person name="Svensson-Stadler L."/>
            <person name="Moore E.R.B."/>
        </authorList>
    </citation>
    <scope>NUCLEOTIDE SEQUENCE [LARGE SCALE GENOMIC DNA]</scope>
    <source>
        <strain evidence="11 12">CCUG 57540</strain>
    </source>
</reference>
<evidence type="ECO:0000256" key="8">
    <source>
        <dbReference type="ARBA" id="ARBA00023136"/>
    </source>
</evidence>
<feature type="transmembrane region" description="Helical" evidence="9">
    <location>
        <begin position="176"/>
        <end position="194"/>
    </location>
</feature>
<feature type="transmembrane region" description="Helical" evidence="9">
    <location>
        <begin position="52"/>
        <end position="74"/>
    </location>
</feature>
<dbReference type="Pfam" id="PF09349">
    <property type="entry name" value="OHCU_decarbox"/>
    <property type="match status" value="1"/>
</dbReference>
<evidence type="ECO:0000256" key="3">
    <source>
        <dbReference type="ARBA" id="ARBA00022448"/>
    </source>
</evidence>
<protein>
    <submittedName>
        <fullName evidence="11">Solute carrier family 23 protein</fullName>
    </submittedName>
</protein>
<dbReference type="PANTHER" id="PTHR42810:SF4">
    <property type="entry name" value="URIC ACID TRANSPORTER UACT"/>
    <property type="match status" value="1"/>
</dbReference>
<feature type="transmembrane region" description="Helical" evidence="9">
    <location>
        <begin position="357"/>
        <end position="377"/>
    </location>
</feature>
<dbReference type="EMBL" id="JASXSX010000001">
    <property type="protein sequence ID" value="MDT3767636.1"/>
    <property type="molecule type" value="Genomic_DNA"/>
</dbReference>
<dbReference type="InterPro" id="IPR036778">
    <property type="entry name" value="OHCU_decarboxylase_sf"/>
</dbReference>
<keyword evidence="12" id="KW-1185">Reference proteome</keyword>
<keyword evidence="4" id="KW-1003">Cell membrane</keyword>